<evidence type="ECO:0000313" key="11">
    <source>
        <dbReference type="Proteomes" id="UP000243591"/>
    </source>
</evidence>
<dbReference type="EMBL" id="OUNC01000078">
    <property type="protein sequence ID" value="SPP30682.1"/>
    <property type="molecule type" value="Genomic_DNA"/>
</dbReference>
<dbReference type="STRING" id="2756.BFR44_04460"/>
<dbReference type="InterPro" id="IPR006224">
    <property type="entry name" value="PsdUridine_synth_RluA-like_CS"/>
</dbReference>
<dbReference type="Gene3D" id="3.30.2350.10">
    <property type="entry name" value="Pseudouridine synthase"/>
    <property type="match status" value="1"/>
</dbReference>
<dbReference type="FunFam" id="3.30.2350.10:FF:000006">
    <property type="entry name" value="Pseudouridine synthase"/>
    <property type="match status" value="1"/>
</dbReference>
<dbReference type="InterPro" id="IPR006225">
    <property type="entry name" value="PsdUridine_synth_RluC/D"/>
</dbReference>
<comment type="similarity">
    <text evidence="2 7">Belongs to the pseudouridine synthase RluA family.</text>
</comment>
<reference evidence="10" key="3">
    <citation type="submission" date="2018-04" db="EMBL/GenBank/DDBJ databases">
        <authorList>
            <person name="Go L.Y."/>
            <person name="Mitchell J.A."/>
        </authorList>
    </citation>
    <scope>NUCLEOTIDE SEQUENCE</scope>
    <source>
        <strain evidence="10">BSAS1 3</strain>
    </source>
</reference>
<gene>
    <name evidence="10" type="primary">rluD</name>
    <name evidence="10" type="ORF">BTBSAS_80022</name>
    <name evidence="9" type="ORF">CNY62_11625</name>
</gene>
<evidence type="ECO:0000313" key="12">
    <source>
        <dbReference type="Proteomes" id="UP000270190"/>
    </source>
</evidence>
<name>A0A1D2LDF9_BROTH</name>
<dbReference type="CDD" id="cd02869">
    <property type="entry name" value="PseudoU_synth_RluA_like"/>
    <property type="match status" value="1"/>
</dbReference>
<feature type="domain" description="RNA-binding S4" evidence="8">
    <location>
        <begin position="15"/>
        <end position="79"/>
    </location>
</feature>
<evidence type="ECO:0000256" key="4">
    <source>
        <dbReference type="ARBA" id="ARBA00023235"/>
    </source>
</evidence>
<evidence type="ECO:0000256" key="2">
    <source>
        <dbReference type="ARBA" id="ARBA00010876"/>
    </source>
</evidence>
<dbReference type="InterPro" id="IPR002942">
    <property type="entry name" value="S4_RNA-bd"/>
</dbReference>
<organism evidence="9 11">
    <name type="scientific">Brochothrix thermosphacta</name>
    <name type="common">Microbacterium thermosphactum</name>
    <dbReference type="NCBI Taxonomy" id="2756"/>
    <lineage>
        <taxon>Bacteria</taxon>
        <taxon>Bacillati</taxon>
        <taxon>Bacillota</taxon>
        <taxon>Bacilli</taxon>
        <taxon>Bacillales</taxon>
        <taxon>Listeriaceae</taxon>
        <taxon>Brochothrix</taxon>
    </lineage>
</organism>
<feature type="active site" evidence="5">
    <location>
        <position position="138"/>
    </location>
</feature>
<dbReference type="Proteomes" id="UP000270190">
    <property type="component" value="Unassembled WGS sequence"/>
</dbReference>
<dbReference type="SMART" id="SM00363">
    <property type="entry name" value="S4"/>
    <property type="match status" value="1"/>
</dbReference>
<dbReference type="InterPro" id="IPR020103">
    <property type="entry name" value="PsdUridine_synth_cat_dom_sf"/>
</dbReference>
<evidence type="ECO:0000313" key="10">
    <source>
        <dbReference type="EMBL" id="SPP30682.1"/>
    </source>
</evidence>
<dbReference type="CDD" id="cd00165">
    <property type="entry name" value="S4"/>
    <property type="match status" value="1"/>
</dbReference>
<keyword evidence="11" id="KW-1185">Reference proteome</keyword>
<dbReference type="Gene3D" id="3.10.290.10">
    <property type="entry name" value="RNA-binding S4 domain"/>
    <property type="match status" value="1"/>
</dbReference>
<dbReference type="PROSITE" id="PS50889">
    <property type="entry name" value="S4"/>
    <property type="match status" value="1"/>
</dbReference>
<sequence length="310" mass="34606">MNNKLITVTEEVVDQRLDKALSTLDPEVSRTQAVTMVKEGAITVNDQVKKPKYKVQLGDVISYSVKEPEVLSIEAEDIPLDVIYEDEDVIVVNKPQGMVVHPSAGHTSGTLVNALMYHCKDLSSINGVVRPGIVHRIDKDTSGLLMVAKNDKAHLALAQELKEHKADRYYIALVHGEITHSKGTIDAPVGRSKTDRQKMAVVDHGKPAVSHFEVLEHFPAFTLVECQLETGRTHQIRVHFRYIEHPLAGDPKYGPKKTLAGEGQYLHAKTLAFTHPRTGEKMTFEAPLPQNFTDMIETLRKSRIVKLEKN</sequence>
<dbReference type="AlphaFoldDB" id="A0A1D2LDF9"/>
<evidence type="ECO:0000313" key="9">
    <source>
        <dbReference type="EMBL" id="ATF26954.1"/>
    </source>
</evidence>
<dbReference type="RefSeq" id="WP_069119400.1">
    <property type="nucleotide sequence ID" value="NZ_CBCPHX010000001.1"/>
</dbReference>
<dbReference type="Pfam" id="PF00849">
    <property type="entry name" value="PseudoU_synth_2"/>
    <property type="match status" value="1"/>
</dbReference>
<dbReference type="GO" id="GO:0000455">
    <property type="term" value="P:enzyme-directed rRNA pseudouridine synthesis"/>
    <property type="evidence" value="ECO:0007669"/>
    <property type="project" value="TreeGrafter"/>
</dbReference>
<dbReference type="GO" id="GO:0120159">
    <property type="term" value="F:rRNA pseudouridine synthase activity"/>
    <property type="evidence" value="ECO:0007669"/>
    <property type="project" value="UniProtKB-ARBA"/>
</dbReference>
<evidence type="ECO:0000256" key="3">
    <source>
        <dbReference type="ARBA" id="ARBA00022884"/>
    </source>
</evidence>
<dbReference type="KEGG" id="bths:CNY62_11625"/>
<evidence type="ECO:0000256" key="7">
    <source>
        <dbReference type="RuleBase" id="RU362028"/>
    </source>
</evidence>
<dbReference type="EC" id="5.4.99.-" evidence="7"/>
<protein>
    <recommendedName>
        <fullName evidence="7">Pseudouridine synthase</fullName>
        <ecNumber evidence="7">5.4.99.-</ecNumber>
    </recommendedName>
</protein>
<evidence type="ECO:0000256" key="1">
    <source>
        <dbReference type="ARBA" id="ARBA00000073"/>
    </source>
</evidence>
<comment type="function">
    <text evidence="7">Responsible for synthesis of pseudouridine from uracil.</text>
</comment>
<reference evidence="9 11" key="1">
    <citation type="submission" date="2017-09" db="EMBL/GenBank/DDBJ databases">
        <title>Complete Genome Sequences of Two Strains of the Meat Spoilage Bacterium Brochothrix thermosphacta Isolated from Ground Chicken.</title>
        <authorList>
            <person name="Paoli G.C."/>
            <person name="Wijey C."/>
            <person name="Chen C.-Y."/>
            <person name="Nguyen L."/>
            <person name="Yan X."/>
            <person name="Irwin P.L."/>
        </authorList>
    </citation>
    <scope>NUCLEOTIDE SEQUENCE [LARGE SCALE GENOMIC DNA]</scope>
    <source>
        <strain evidence="9 11">BI</strain>
    </source>
</reference>
<dbReference type="NCBIfam" id="TIGR00005">
    <property type="entry name" value="rluA_subfam"/>
    <property type="match status" value="1"/>
</dbReference>
<proteinExistence type="inferred from homology"/>
<dbReference type="Proteomes" id="UP000243591">
    <property type="component" value="Chromosome"/>
</dbReference>
<evidence type="ECO:0000256" key="6">
    <source>
        <dbReference type="PROSITE-ProRule" id="PRU00182"/>
    </source>
</evidence>
<dbReference type="GO" id="GO:0003723">
    <property type="term" value="F:RNA binding"/>
    <property type="evidence" value="ECO:0007669"/>
    <property type="project" value="UniProtKB-KW"/>
</dbReference>
<dbReference type="Pfam" id="PF01479">
    <property type="entry name" value="S4"/>
    <property type="match status" value="1"/>
</dbReference>
<dbReference type="PANTHER" id="PTHR21600:SF44">
    <property type="entry name" value="RIBOSOMAL LARGE SUBUNIT PSEUDOURIDINE SYNTHASE D"/>
    <property type="match status" value="1"/>
</dbReference>
<dbReference type="EMBL" id="CP023483">
    <property type="protein sequence ID" value="ATF26954.1"/>
    <property type="molecule type" value="Genomic_DNA"/>
</dbReference>
<comment type="catalytic activity">
    <reaction evidence="1 7">
        <text>a uridine in RNA = a pseudouridine in RNA</text>
        <dbReference type="Rhea" id="RHEA:48348"/>
        <dbReference type="Rhea" id="RHEA-COMP:12068"/>
        <dbReference type="Rhea" id="RHEA-COMP:12069"/>
        <dbReference type="ChEBI" id="CHEBI:65314"/>
        <dbReference type="ChEBI" id="CHEBI:65315"/>
    </reaction>
</comment>
<reference evidence="12" key="2">
    <citation type="submission" date="2018-04" db="EMBL/GenBank/DDBJ databases">
        <authorList>
            <person name="Illikoud N."/>
        </authorList>
    </citation>
    <scope>NUCLEOTIDE SEQUENCE [LARGE SCALE GENOMIC DNA]</scope>
</reference>
<dbReference type="InterPro" id="IPR006145">
    <property type="entry name" value="PsdUridine_synth_RsuA/RluA"/>
</dbReference>
<dbReference type="SUPFAM" id="SSF55174">
    <property type="entry name" value="Alpha-L RNA-binding motif"/>
    <property type="match status" value="1"/>
</dbReference>
<dbReference type="PANTHER" id="PTHR21600">
    <property type="entry name" value="MITOCHONDRIAL RNA PSEUDOURIDINE SYNTHASE"/>
    <property type="match status" value="1"/>
</dbReference>
<evidence type="ECO:0000256" key="5">
    <source>
        <dbReference type="PIRSR" id="PIRSR606225-1"/>
    </source>
</evidence>
<dbReference type="OrthoDB" id="9807829at2"/>
<dbReference type="InterPro" id="IPR036986">
    <property type="entry name" value="S4_RNA-bd_sf"/>
</dbReference>
<evidence type="ECO:0000259" key="8">
    <source>
        <dbReference type="SMART" id="SM00363"/>
    </source>
</evidence>
<keyword evidence="4 7" id="KW-0413">Isomerase</keyword>
<dbReference type="PROSITE" id="PS01129">
    <property type="entry name" value="PSI_RLU"/>
    <property type="match status" value="1"/>
</dbReference>
<dbReference type="InterPro" id="IPR050188">
    <property type="entry name" value="RluA_PseudoU_synthase"/>
</dbReference>
<dbReference type="SUPFAM" id="SSF55120">
    <property type="entry name" value="Pseudouridine synthase"/>
    <property type="match status" value="1"/>
</dbReference>
<keyword evidence="3 6" id="KW-0694">RNA-binding</keyword>
<accession>A0A1D2LDF9</accession>